<protein>
    <submittedName>
        <fullName evidence="2">GNAT family N-acetyltransferase</fullName>
    </submittedName>
</protein>
<evidence type="ECO:0000313" key="2">
    <source>
        <dbReference type="EMBL" id="HJC50022.1"/>
    </source>
</evidence>
<gene>
    <name evidence="2" type="ORF">H9754_05485</name>
</gene>
<dbReference type="SUPFAM" id="SSF55729">
    <property type="entry name" value="Acyl-CoA N-acyltransferases (Nat)"/>
    <property type="match status" value="1"/>
</dbReference>
<feature type="domain" description="N-acetyltransferase" evidence="1">
    <location>
        <begin position="3"/>
        <end position="153"/>
    </location>
</feature>
<reference evidence="2" key="1">
    <citation type="journal article" date="2021" name="PeerJ">
        <title>Extensive microbial diversity within the chicken gut microbiome revealed by metagenomics and culture.</title>
        <authorList>
            <person name="Gilroy R."/>
            <person name="Ravi A."/>
            <person name="Getino M."/>
            <person name="Pursley I."/>
            <person name="Horton D.L."/>
            <person name="Alikhan N.F."/>
            <person name="Baker D."/>
            <person name="Gharbi K."/>
            <person name="Hall N."/>
            <person name="Watson M."/>
            <person name="Adriaenssens E.M."/>
            <person name="Foster-Nyarko E."/>
            <person name="Jarju S."/>
            <person name="Secka A."/>
            <person name="Antonio M."/>
            <person name="Oren A."/>
            <person name="Chaudhuri R.R."/>
            <person name="La Ragione R."/>
            <person name="Hildebrand F."/>
            <person name="Pallen M.J."/>
        </authorList>
    </citation>
    <scope>NUCLEOTIDE SEQUENCE</scope>
    <source>
        <strain evidence="2">ChiSjej3B21-8574</strain>
    </source>
</reference>
<sequence length="153" mass="17936">MKNEILLLDEKSVNDFWRLRIELFQELEEVSKDADCTQLESATKQYYVSHINKDLISWGVFQEGQLAATGSLCLFTRIPYNENLSGLEGYILNIYTSKQFRGNGFANQILDNMIEYSYKNNIKRLWLNSSEQGKHLYTKKGFIQKNNEMELFL</sequence>
<organism evidence="2 3">
    <name type="scientific">Candidatus Anaerostipes avistercoris</name>
    <dbReference type="NCBI Taxonomy" id="2838462"/>
    <lineage>
        <taxon>Bacteria</taxon>
        <taxon>Bacillati</taxon>
        <taxon>Bacillota</taxon>
        <taxon>Clostridia</taxon>
        <taxon>Lachnospirales</taxon>
        <taxon>Lachnospiraceae</taxon>
        <taxon>Anaerostipes</taxon>
    </lineage>
</organism>
<dbReference type="AlphaFoldDB" id="A0A9D2T856"/>
<accession>A0A9D2T856</accession>
<dbReference type="GO" id="GO:0016747">
    <property type="term" value="F:acyltransferase activity, transferring groups other than amino-acyl groups"/>
    <property type="evidence" value="ECO:0007669"/>
    <property type="project" value="InterPro"/>
</dbReference>
<dbReference type="Proteomes" id="UP000823904">
    <property type="component" value="Unassembled WGS sequence"/>
</dbReference>
<dbReference type="Pfam" id="PF00583">
    <property type="entry name" value="Acetyltransf_1"/>
    <property type="match status" value="1"/>
</dbReference>
<evidence type="ECO:0000259" key="1">
    <source>
        <dbReference type="PROSITE" id="PS51186"/>
    </source>
</evidence>
<dbReference type="CDD" id="cd04301">
    <property type="entry name" value="NAT_SF"/>
    <property type="match status" value="1"/>
</dbReference>
<reference evidence="2" key="2">
    <citation type="submission" date="2021-04" db="EMBL/GenBank/DDBJ databases">
        <authorList>
            <person name="Gilroy R."/>
        </authorList>
    </citation>
    <scope>NUCLEOTIDE SEQUENCE</scope>
    <source>
        <strain evidence="2">ChiSjej3B21-8574</strain>
    </source>
</reference>
<evidence type="ECO:0000313" key="3">
    <source>
        <dbReference type="Proteomes" id="UP000823904"/>
    </source>
</evidence>
<dbReference type="InterPro" id="IPR000182">
    <property type="entry name" value="GNAT_dom"/>
</dbReference>
<name>A0A9D2T856_9FIRM</name>
<dbReference type="EMBL" id="DWWD01000022">
    <property type="protein sequence ID" value="HJC50022.1"/>
    <property type="molecule type" value="Genomic_DNA"/>
</dbReference>
<dbReference type="Gene3D" id="3.40.630.30">
    <property type="match status" value="1"/>
</dbReference>
<comment type="caution">
    <text evidence="2">The sequence shown here is derived from an EMBL/GenBank/DDBJ whole genome shotgun (WGS) entry which is preliminary data.</text>
</comment>
<proteinExistence type="predicted"/>
<dbReference type="InterPro" id="IPR016181">
    <property type="entry name" value="Acyl_CoA_acyltransferase"/>
</dbReference>
<dbReference type="PROSITE" id="PS51186">
    <property type="entry name" value="GNAT"/>
    <property type="match status" value="1"/>
</dbReference>